<evidence type="ECO:0000313" key="2">
    <source>
        <dbReference type="Proteomes" id="UP001148737"/>
    </source>
</evidence>
<accession>A0ACC1R7P4</accession>
<keyword evidence="2" id="KW-1185">Reference proteome</keyword>
<protein>
    <submittedName>
        <fullName evidence="1">Uncharacterized protein</fullName>
    </submittedName>
</protein>
<dbReference type="EMBL" id="JANAKD010000041">
    <property type="protein sequence ID" value="KAJ3498629.1"/>
    <property type="molecule type" value="Genomic_DNA"/>
</dbReference>
<name>A0ACC1R7P4_9HYPO</name>
<comment type="caution">
    <text evidence="1">The sequence shown here is derived from an EMBL/GenBank/DDBJ whole genome shotgun (WGS) entry which is preliminary data.</text>
</comment>
<sequence length="471" mass="53829">MPAPVPEPASRQRRWTPRVRTGCQTCRLRHVKCDERRPTCKKCSIAQRECVYLLNSHLPAEGAKRDAPVKLASKSVLQQETQPPEWDFMQAVRYYYLMIHGDLPTSRHPPFHSYTENQRIGITGNVLADRLCTIAKNRGKLMRFGEDSALQGLWASYMTYAIRYLGVINEIIRKGPKSKETAFWHIYMLQIQDRAVYGGVWAAHMNGYLAYIDCMGGLTAVLDRPDSPSFSGIFQTLFTEILRANTASPATMQVTRLYKFTEDEIRTVIGDRVIHNMPYPVDLWIAIFNISRLRQRVAAGARLTFDEARSLFNAIDEFDIKAWSEKASLENEDLTPEMTQIIQACVRLYGILTLPPRTVLAAYPQAGTYRKLKVQERRRLVELLENTLPVSKRIIAFDWLLVVAGVAAGKDDEDEDEEALGHQAFVGKWFHQLTIDRTADVISIGTLNKLRQFWRSGKSGWEDCFYEPTCL</sequence>
<reference evidence="1" key="1">
    <citation type="submission" date="2022-07" db="EMBL/GenBank/DDBJ databases">
        <title>Genome Sequence of Lecanicillium saksenae.</title>
        <authorList>
            <person name="Buettner E."/>
        </authorList>
    </citation>
    <scope>NUCLEOTIDE SEQUENCE</scope>
    <source>
        <strain evidence="1">VT-O1</strain>
    </source>
</reference>
<organism evidence="1 2">
    <name type="scientific">Lecanicillium saksenae</name>
    <dbReference type="NCBI Taxonomy" id="468837"/>
    <lineage>
        <taxon>Eukaryota</taxon>
        <taxon>Fungi</taxon>
        <taxon>Dikarya</taxon>
        <taxon>Ascomycota</taxon>
        <taxon>Pezizomycotina</taxon>
        <taxon>Sordariomycetes</taxon>
        <taxon>Hypocreomycetidae</taxon>
        <taxon>Hypocreales</taxon>
        <taxon>Cordycipitaceae</taxon>
        <taxon>Lecanicillium</taxon>
    </lineage>
</organism>
<gene>
    <name evidence="1" type="ORF">NLG97_g962</name>
</gene>
<dbReference type="Proteomes" id="UP001148737">
    <property type="component" value="Unassembled WGS sequence"/>
</dbReference>
<evidence type="ECO:0000313" key="1">
    <source>
        <dbReference type="EMBL" id="KAJ3498629.1"/>
    </source>
</evidence>
<proteinExistence type="predicted"/>